<evidence type="ECO:0000256" key="1">
    <source>
        <dbReference type="ARBA" id="ARBA00003456"/>
    </source>
</evidence>
<dbReference type="NCBIfam" id="NF010709">
    <property type="entry name" value="PRK14111.1"/>
    <property type="match status" value="1"/>
</dbReference>
<dbReference type="Gene3D" id="3.40.1380.10">
    <property type="match status" value="1"/>
</dbReference>
<evidence type="ECO:0000256" key="9">
    <source>
        <dbReference type="ARBA" id="ARBA00023310"/>
    </source>
</evidence>
<keyword evidence="7 10" id="KW-0472">Membrane</keyword>
<keyword evidence="8 10" id="KW-0139">CF(1)</keyword>
<evidence type="ECO:0000256" key="2">
    <source>
        <dbReference type="ARBA" id="ARBA00004170"/>
    </source>
</evidence>
<dbReference type="AlphaFoldDB" id="A0A426TRW8"/>
<evidence type="ECO:0000256" key="8">
    <source>
        <dbReference type="ARBA" id="ARBA00023196"/>
    </source>
</evidence>
<dbReference type="NCBIfam" id="TIGR01146">
    <property type="entry name" value="ATPsyn_F1gamma"/>
    <property type="match status" value="1"/>
</dbReference>
<dbReference type="PANTHER" id="PTHR11693:SF22">
    <property type="entry name" value="ATP SYNTHASE SUBUNIT GAMMA, MITOCHONDRIAL"/>
    <property type="match status" value="1"/>
</dbReference>
<evidence type="ECO:0000256" key="3">
    <source>
        <dbReference type="ARBA" id="ARBA00007681"/>
    </source>
</evidence>
<dbReference type="PROSITE" id="PS00153">
    <property type="entry name" value="ATPASE_GAMMA"/>
    <property type="match status" value="1"/>
</dbReference>
<keyword evidence="9 10" id="KW-0066">ATP synthesis</keyword>
<organism evidence="11 12">
    <name type="scientific">Candidatus Viridilinea halotolerans</name>
    <dbReference type="NCBI Taxonomy" id="2491704"/>
    <lineage>
        <taxon>Bacteria</taxon>
        <taxon>Bacillati</taxon>
        <taxon>Chloroflexota</taxon>
        <taxon>Chloroflexia</taxon>
        <taxon>Chloroflexales</taxon>
        <taxon>Chloroflexineae</taxon>
        <taxon>Oscillochloridaceae</taxon>
        <taxon>Candidatus Viridilinea</taxon>
    </lineage>
</organism>
<dbReference type="GO" id="GO:0046933">
    <property type="term" value="F:proton-transporting ATP synthase activity, rotational mechanism"/>
    <property type="evidence" value="ECO:0007669"/>
    <property type="project" value="UniProtKB-UniRule"/>
</dbReference>
<comment type="subunit">
    <text evidence="10">F-type ATPases have 2 components, CF(1) - the catalytic core - and CF(0) - the membrane proton channel. CF(1) has five subunits: alpha(3), beta(3), gamma(1), delta(1), epsilon(1). CF(0) has three main subunits: a, b and c.</text>
</comment>
<gene>
    <name evidence="10" type="primary">atpG</name>
    <name evidence="11" type="ORF">EI684_20690</name>
</gene>
<dbReference type="HAMAP" id="MF_00815">
    <property type="entry name" value="ATP_synth_gamma_bact"/>
    <property type="match status" value="1"/>
</dbReference>
<comment type="subcellular location">
    <subcellularLocation>
        <location evidence="10">Cell membrane</location>
        <topology evidence="10">Peripheral membrane protein</topology>
    </subcellularLocation>
    <subcellularLocation>
        <location evidence="2">Membrane</location>
        <topology evidence="2">Peripheral membrane protein</topology>
    </subcellularLocation>
</comment>
<dbReference type="CDD" id="cd12151">
    <property type="entry name" value="F1-ATPase_gamma"/>
    <property type="match status" value="1"/>
</dbReference>
<protein>
    <recommendedName>
        <fullName evidence="10">ATP synthase gamma chain</fullName>
    </recommendedName>
    <alternativeName>
        <fullName evidence="10">ATP synthase F1 sector gamma subunit</fullName>
    </alternativeName>
    <alternativeName>
        <fullName evidence="10">F-ATPase gamma subunit</fullName>
    </alternativeName>
</protein>
<dbReference type="GO" id="GO:0005524">
    <property type="term" value="F:ATP binding"/>
    <property type="evidence" value="ECO:0007669"/>
    <property type="project" value="UniProtKB-UniRule"/>
</dbReference>
<sequence length="291" mass="31877">MASSREIKRRIRSVKNVGQITRAMEMVAASKMRRAQRNVLATRPYAESMRNLIGELSNRSIGMGRKGTLLDVRPDTGKVALIVVTPDRGLAGSLGSNILRRVGRFIIEQQQLGRTVDTYAYGKKGRDFLARSGQNLQAEAIKLGDAPKLEQILGVATAALSRVQAGEYCEVHLIYSEFVNTLVQRPQLKKLVPVDAPASSGGSRLDFTYEPSQEEILSELLPRYVETQIYQAILESIASFYSAQMVAMRNATKSAKDLVRDLTLSFNKARQAAITKEVSEISSGAAALADG</sequence>
<dbReference type="EMBL" id="RSAS01000849">
    <property type="protein sequence ID" value="RRR66497.1"/>
    <property type="molecule type" value="Genomic_DNA"/>
</dbReference>
<dbReference type="Pfam" id="PF00231">
    <property type="entry name" value="ATP-synt"/>
    <property type="match status" value="1"/>
</dbReference>
<proteinExistence type="inferred from homology"/>
<dbReference type="Gene3D" id="1.10.287.80">
    <property type="entry name" value="ATP synthase, gamma subunit, helix hairpin domain"/>
    <property type="match status" value="1"/>
</dbReference>
<evidence type="ECO:0000256" key="7">
    <source>
        <dbReference type="ARBA" id="ARBA00023136"/>
    </source>
</evidence>
<evidence type="ECO:0000313" key="12">
    <source>
        <dbReference type="Proteomes" id="UP000280307"/>
    </source>
</evidence>
<keyword evidence="4 10" id="KW-0813">Transport</keyword>
<evidence type="ECO:0000256" key="6">
    <source>
        <dbReference type="ARBA" id="ARBA00023065"/>
    </source>
</evidence>
<evidence type="ECO:0000313" key="11">
    <source>
        <dbReference type="EMBL" id="RRR66497.1"/>
    </source>
</evidence>
<name>A0A426TRW8_9CHLR</name>
<accession>A0A426TRW8</accession>
<dbReference type="GO" id="GO:0005886">
    <property type="term" value="C:plasma membrane"/>
    <property type="evidence" value="ECO:0007669"/>
    <property type="project" value="UniProtKB-SubCell"/>
</dbReference>
<comment type="caution">
    <text evidence="11">The sequence shown here is derived from an EMBL/GenBank/DDBJ whole genome shotgun (WGS) entry which is preliminary data.</text>
</comment>
<dbReference type="SUPFAM" id="SSF52943">
    <property type="entry name" value="ATP synthase (F1-ATPase), gamma subunit"/>
    <property type="match status" value="1"/>
</dbReference>
<dbReference type="InterPro" id="IPR023632">
    <property type="entry name" value="ATP_synth_F1_gsu_CS"/>
</dbReference>
<comment type="similarity">
    <text evidence="3 10">Belongs to the ATPase gamma chain family.</text>
</comment>
<comment type="function">
    <text evidence="1 10">Produces ATP from ADP in the presence of a proton gradient across the membrane. The gamma chain is believed to be important in regulating ATPase activity and the flow of protons through the CF(0) complex.</text>
</comment>
<evidence type="ECO:0000256" key="5">
    <source>
        <dbReference type="ARBA" id="ARBA00022781"/>
    </source>
</evidence>
<dbReference type="GO" id="GO:0042777">
    <property type="term" value="P:proton motive force-driven plasma membrane ATP synthesis"/>
    <property type="evidence" value="ECO:0007669"/>
    <property type="project" value="UniProtKB-UniRule"/>
</dbReference>
<dbReference type="InterPro" id="IPR000131">
    <property type="entry name" value="ATP_synth_F1_gsu"/>
</dbReference>
<dbReference type="PRINTS" id="PR00126">
    <property type="entry name" value="ATPASEGAMMA"/>
</dbReference>
<dbReference type="PANTHER" id="PTHR11693">
    <property type="entry name" value="ATP SYNTHASE GAMMA CHAIN"/>
    <property type="match status" value="1"/>
</dbReference>
<keyword evidence="5 10" id="KW-0375">Hydrogen ion transport</keyword>
<evidence type="ECO:0000256" key="10">
    <source>
        <dbReference type="HAMAP-Rule" id="MF_00815"/>
    </source>
</evidence>
<reference evidence="11 12" key="1">
    <citation type="submission" date="2018-12" db="EMBL/GenBank/DDBJ databases">
        <title>Genome Sequence of Candidatus Viridilinea halotolerans isolated from saline sulfide-rich spring.</title>
        <authorList>
            <person name="Grouzdev D.S."/>
            <person name="Burganskaya E.I."/>
            <person name="Krutkina M.S."/>
            <person name="Sukhacheva M.V."/>
            <person name="Gorlenko V.M."/>
        </authorList>
    </citation>
    <scope>NUCLEOTIDE SEQUENCE [LARGE SCALE GENOMIC DNA]</scope>
    <source>
        <strain evidence="11">Chok-6</strain>
    </source>
</reference>
<evidence type="ECO:0000256" key="4">
    <source>
        <dbReference type="ARBA" id="ARBA00022448"/>
    </source>
</evidence>
<dbReference type="GO" id="GO:0045259">
    <property type="term" value="C:proton-transporting ATP synthase complex"/>
    <property type="evidence" value="ECO:0007669"/>
    <property type="project" value="UniProtKB-KW"/>
</dbReference>
<dbReference type="Proteomes" id="UP000280307">
    <property type="component" value="Unassembled WGS sequence"/>
</dbReference>
<dbReference type="InterPro" id="IPR035968">
    <property type="entry name" value="ATP_synth_F1_ATPase_gsu"/>
</dbReference>
<keyword evidence="10" id="KW-1003">Cell membrane</keyword>
<keyword evidence="6 10" id="KW-0406">Ion transport</keyword>